<evidence type="ECO:0000256" key="1">
    <source>
        <dbReference type="ARBA" id="ARBA00005051"/>
    </source>
</evidence>
<name>A0A662ZDY3_9GAMM</name>
<dbReference type="PANTHER" id="PTHR43071:SF1">
    <property type="entry name" value="2-AMINO-4-HYDROXY-6-HYDROXYMETHYLDIHYDROPTERIDINE PYROPHOSPHOKINASE"/>
    <property type="match status" value="1"/>
</dbReference>
<evidence type="ECO:0000256" key="7">
    <source>
        <dbReference type="ARBA" id="ARBA00022777"/>
    </source>
</evidence>
<evidence type="ECO:0000256" key="12">
    <source>
        <dbReference type="ARBA" id="ARBA00033413"/>
    </source>
</evidence>
<dbReference type="Gene3D" id="3.30.70.560">
    <property type="entry name" value="7,8-Dihydro-6-hydroxymethylpterin-pyrophosphokinase HPPK"/>
    <property type="match status" value="1"/>
</dbReference>
<reference evidence="14 15" key="1">
    <citation type="submission" date="2016-10" db="EMBL/GenBank/DDBJ databases">
        <authorList>
            <person name="Varghese N."/>
            <person name="Submissions S."/>
        </authorList>
    </citation>
    <scope>NUCLEOTIDE SEQUENCE [LARGE SCALE GENOMIC DNA]</scope>
    <source>
        <strain evidence="14 15">DSM 1361</strain>
    </source>
</reference>
<proteinExistence type="inferred from homology"/>
<dbReference type="EMBL" id="FOXF01000001">
    <property type="protein sequence ID" value="SFO97934.1"/>
    <property type="molecule type" value="Genomic_DNA"/>
</dbReference>
<evidence type="ECO:0000259" key="13">
    <source>
        <dbReference type="PROSITE" id="PS00794"/>
    </source>
</evidence>
<dbReference type="UniPathway" id="UPA00077">
    <property type="reaction ID" value="UER00155"/>
</dbReference>
<evidence type="ECO:0000256" key="6">
    <source>
        <dbReference type="ARBA" id="ARBA00022741"/>
    </source>
</evidence>
<protein>
    <recommendedName>
        <fullName evidence="4">2-amino-4-hydroxy-6-hydroxymethyldihydropteridine pyrophosphokinase</fullName>
        <ecNumber evidence="3">2.7.6.3</ecNumber>
    </recommendedName>
    <alternativeName>
        <fullName evidence="11">6-hydroxymethyl-7,8-dihydropterin pyrophosphokinase</fullName>
    </alternativeName>
    <alternativeName>
        <fullName evidence="12">7,8-dihydro-6-hydroxymethylpterin-pyrophosphokinase</fullName>
    </alternativeName>
</protein>
<dbReference type="OrthoDB" id="9808041at2"/>
<comment type="function">
    <text evidence="10">Catalyzes the transfer of pyrophosphate from adenosine triphosphate (ATP) to 6-hydroxymethyl-7,8-dihydropterin, an enzymatic step in folate biosynthesis pathway.</text>
</comment>
<dbReference type="CDD" id="cd00483">
    <property type="entry name" value="HPPK"/>
    <property type="match status" value="1"/>
</dbReference>
<dbReference type="PANTHER" id="PTHR43071">
    <property type="entry name" value="2-AMINO-4-HYDROXY-6-HYDROXYMETHYLDIHYDROPTERIDINE PYROPHOSPHOKINASE"/>
    <property type="match status" value="1"/>
</dbReference>
<keyword evidence="6" id="KW-0547">Nucleotide-binding</keyword>
<evidence type="ECO:0000313" key="14">
    <source>
        <dbReference type="EMBL" id="SFO97934.1"/>
    </source>
</evidence>
<evidence type="ECO:0000256" key="2">
    <source>
        <dbReference type="ARBA" id="ARBA00005810"/>
    </source>
</evidence>
<dbReference type="PROSITE" id="PS00794">
    <property type="entry name" value="HPPK"/>
    <property type="match status" value="1"/>
</dbReference>
<dbReference type="InterPro" id="IPR000550">
    <property type="entry name" value="Hppk"/>
</dbReference>
<accession>A0A662ZDY3</accession>
<dbReference type="GO" id="GO:0005524">
    <property type="term" value="F:ATP binding"/>
    <property type="evidence" value="ECO:0007669"/>
    <property type="project" value="UniProtKB-KW"/>
</dbReference>
<dbReference type="NCBIfam" id="TIGR01498">
    <property type="entry name" value="folK"/>
    <property type="match status" value="1"/>
</dbReference>
<dbReference type="SUPFAM" id="SSF55083">
    <property type="entry name" value="6-hydroxymethyl-7,8-dihydropterin pyrophosphokinase, HPPK"/>
    <property type="match status" value="1"/>
</dbReference>
<keyword evidence="9" id="KW-0289">Folate biosynthesis</keyword>
<evidence type="ECO:0000256" key="5">
    <source>
        <dbReference type="ARBA" id="ARBA00022679"/>
    </source>
</evidence>
<dbReference type="InterPro" id="IPR035907">
    <property type="entry name" value="Hppk_sf"/>
</dbReference>
<keyword evidence="15" id="KW-1185">Reference proteome</keyword>
<evidence type="ECO:0000256" key="4">
    <source>
        <dbReference type="ARBA" id="ARBA00016218"/>
    </source>
</evidence>
<comment type="pathway">
    <text evidence="1">Cofactor biosynthesis; tetrahydrofolate biosynthesis; 2-amino-4-hydroxy-6-hydroxymethyl-7,8-dihydropteridine diphosphate from 7,8-dihydroneopterin triphosphate: step 4/4.</text>
</comment>
<dbReference type="GO" id="GO:0003848">
    <property type="term" value="F:2-amino-4-hydroxy-6-hydroxymethyldihydropteridine diphosphokinase activity"/>
    <property type="evidence" value="ECO:0007669"/>
    <property type="project" value="UniProtKB-EC"/>
</dbReference>
<keyword evidence="7 14" id="KW-0418">Kinase</keyword>
<evidence type="ECO:0000256" key="3">
    <source>
        <dbReference type="ARBA" id="ARBA00013253"/>
    </source>
</evidence>
<sequence length="193" mass="22735">MSEAVKVYVGMGSNLGNSKQHMVDALKELNELPDTRVTACSSLYSTRPVGPQDQNYFINAVVELETTREAHELLHMLFDIENRHHRLRLRHWGERTMDLDILYYGDRSFNDDELKVPHPEILNRAFVVIPLLEIDPEFTHSENRRLKDTVPELPEIDMKAIRRLSHMENKRYGRNLHPEQRALKAWFKYRMGL</sequence>
<dbReference type="GO" id="GO:0016301">
    <property type="term" value="F:kinase activity"/>
    <property type="evidence" value="ECO:0007669"/>
    <property type="project" value="UniProtKB-KW"/>
</dbReference>
<evidence type="ECO:0000256" key="8">
    <source>
        <dbReference type="ARBA" id="ARBA00022840"/>
    </source>
</evidence>
<comment type="similarity">
    <text evidence="2">Belongs to the HPPK family.</text>
</comment>
<dbReference type="Pfam" id="PF01288">
    <property type="entry name" value="HPPK"/>
    <property type="match status" value="1"/>
</dbReference>
<keyword evidence="8" id="KW-0067">ATP-binding</keyword>
<evidence type="ECO:0000256" key="9">
    <source>
        <dbReference type="ARBA" id="ARBA00022909"/>
    </source>
</evidence>
<dbReference type="EC" id="2.7.6.3" evidence="3"/>
<evidence type="ECO:0000256" key="11">
    <source>
        <dbReference type="ARBA" id="ARBA00029766"/>
    </source>
</evidence>
<dbReference type="GO" id="GO:0046654">
    <property type="term" value="P:tetrahydrofolate biosynthetic process"/>
    <property type="evidence" value="ECO:0007669"/>
    <property type="project" value="UniProtKB-UniPathway"/>
</dbReference>
<feature type="domain" description="7,8-dihydro-6-hydroxymethylpterin-pyrophosphokinase" evidence="13">
    <location>
        <begin position="91"/>
        <end position="102"/>
    </location>
</feature>
<dbReference type="Proteomes" id="UP000243745">
    <property type="component" value="Unassembled WGS sequence"/>
</dbReference>
<organism evidence="14 15">
    <name type="scientific">Ruminobacter amylophilus</name>
    <dbReference type="NCBI Taxonomy" id="867"/>
    <lineage>
        <taxon>Bacteria</taxon>
        <taxon>Pseudomonadati</taxon>
        <taxon>Pseudomonadota</taxon>
        <taxon>Gammaproteobacteria</taxon>
        <taxon>Aeromonadales</taxon>
        <taxon>Succinivibrionaceae</taxon>
        <taxon>Ruminobacter</taxon>
    </lineage>
</organism>
<evidence type="ECO:0000256" key="10">
    <source>
        <dbReference type="ARBA" id="ARBA00029409"/>
    </source>
</evidence>
<evidence type="ECO:0000313" key="15">
    <source>
        <dbReference type="Proteomes" id="UP000243745"/>
    </source>
</evidence>
<dbReference type="GO" id="GO:0046656">
    <property type="term" value="P:folic acid biosynthetic process"/>
    <property type="evidence" value="ECO:0007669"/>
    <property type="project" value="UniProtKB-KW"/>
</dbReference>
<dbReference type="AlphaFoldDB" id="A0A662ZDY3"/>
<dbReference type="RefSeq" id="WP_093139868.1">
    <property type="nucleotide sequence ID" value="NZ_FOXF01000001.1"/>
</dbReference>
<gene>
    <name evidence="14" type="ORF">SAMN02910344_00076</name>
</gene>
<keyword evidence="5" id="KW-0808">Transferase</keyword>